<comment type="caution">
    <text evidence="1">The sequence shown here is derived from an EMBL/GenBank/DDBJ whole genome shotgun (WGS) entry which is preliminary data.</text>
</comment>
<reference evidence="1 2" key="1">
    <citation type="journal article" date="2024" name="J Genomics">
        <title>Draft genome sequencing and assembly of Favolaschia claudopus CIRM-BRFM 2984 isolated from oak limbs.</title>
        <authorList>
            <person name="Navarro D."/>
            <person name="Drula E."/>
            <person name="Chaduli D."/>
            <person name="Cazenave R."/>
            <person name="Ahrendt S."/>
            <person name="Wang J."/>
            <person name="Lipzen A."/>
            <person name="Daum C."/>
            <person name="Barry K."/>
            <person name="Grigoriev I.V."/>
            <person name="Favel A."/>
            <person name="Rosso M.N."/>
            <person name="Martin F."/>
        </authorList>
    </citation>
    <scope>NUCLEOTIDE SEQUENCE [LARGE SCALE GENOMIC DNA]</scope>
    <source>
        <strain evidence="1 2">CIRM-BRFM 2984</strain>
    </source>
</reference>
<dbReference type="Proteomes" id="UP001362999">
    <property type="component" value="Unassembled WGS sequence"/>
</dbReference>
<dbReference type="EMBL" id="JAWWNJ010000076">
    <property type="protein sequence ID" value="KAK7006111.1"/>
    <property type="molecule type" value="Genomic_DNA"/>
</dbReference>
<gene>
    <name evidence="1" type="ORF">R3P38DRAFT_3214164</name>
</gene>
<protein>
    <submittedName>
        <fullName evidence="1">Uncharacterized protein</fullName>
    </submittedName>
</protein>
<keyword evidence="2" id="KW-1185">Reference proteome</keyword>
<evidence type="ECO:0000313" key="1">
    <source>
        <dbReference type="EMBL" id="KAK7006111.1"/>
    </source>
</evidence>
<evidence type="ECO:0000313" key="2">
    <source>
        <dbReference type="Proteomes" id="UP001362999"/>
    </source>
</evidence>
<sequence length="254" mass="27737">MGSRTFATLSGTYERDDASNALIYTSPSFAAGLGANGRFNLYFRSSAAGLGDPLAHNAARGNISVFEFARCSTLSPLLKFTPLPLLGQGGIGPTARLTSPSKWANTWTTDSPGASALASNWSGLADTPIASAIHSTYAGTTCTTSIWYRQPFHPIFAVDSGEQNFGHFRKSHRSFHDFYASVVVSNRLQENFASPPHQNPNLRNRARKRLHWLNPPFQDEPPVIERSTSTTIYRTDPVTCDLQKDARTGSRHGC</sequence>
<dbReference type="AlphaFoldDB" id="A0AAW0AAD7"/>
<proteinExistence type="predicted"/>
<accession>A0AAW0AAD7</accession>
<organism evidence="1 2">
    <name type="scientific">Favolaschia claudopus</name>
    <dbReference type="NCBI Taxonomy" id="2862362"/>
    <lineage>
        <taxon>Eukaryota</taxon>
        <taxon>Fungi</taxon>
        <taxon>Dikarya</taxon>
        <taxon>Basidiomycota</taxon>
        <taxon>Agaricomycotina</taxon>
        <taxon>Agaricomycetes</taxon>
        <taxon>Agaricomycetidae</taxon>
        <taxon>Agaricales</taxon>
        <taxon>Marasmiineae</taxon>
        <taxon>Mycenaceae</taxon>
        <taxon>Favolaschia</taxon>
    </lineage>
</organism>
<name>A0AAW0AAD7_9AGAR</name>